<evidence type="ECO:0000256" key="1">
    <source>
        <dbReference type="ARBA" id="ARBA00023157"/>
    </source>
</evidence>
<feature type="domain" description="Thioredoxin" evidence="3">
    <location>
        <begin position="49"/>
        <end position="190"/>
    </location>
</feature>
<dbReference type="OrthoDB" id="25753at2"/>
<dbReference type="Proteomes" id="UP000276349">
    <property type="component" value="Unassembled WGS sequence"/>
</dbReference>
<dbReference type="RefSeq" id="WP_126293686.1">
    <property type="nucleotide sequence ID" value="NZ_RXNR01000014.1"/>
</dbReference>
<dbReference type="Gene3D" id="3.40.30.10">
    <property type="entry name" value="Glutaredoxin"/>
    <property type="match status" value="1"/>
</dbReference>
<dbReference type="GO" id="GO:0016209">
    <property type="term" value="F:antioxidant activity"/>
    <property type="evidence" value="ECO:0007669"/>
    <property type="project" value="InterPro"/>
</dbReference>
<keyword evidence="2" id="KW-1133">Transmembrane helix</keyword>
<accession>A0A3S0JSS6</accession>
<evidence type="ECO:0000313" key="5">
    <source>
        <dbReference type="Proteomes" id="UP000276349"/>
    </source>
</evidence>
<sequence length="190" mass="21650">MKKKTIGLLIVMLLVVIMLGTYIKKQIEASEAINDSTLGYEMELGEEGLERGQIAPDFTLKTLSGESYTLSDLKGKKVILNFWATWCPPCKEEMPHLQEYYEKYAEEENVEIIGVNLTYTDGSRETIQHFIDSYELTFPILLMEEDKLSSTYQVLTIPSTFMIDSKGRIQHHIVGPLNQKALKKYASSLD</sequence>
<proteinExistence type="predicted"/>
<dbReference type="InterPro" id="IPR036249">
    <property type="entry name" value="Thioredoxin-like_sf"/>
</dbReference>
<gene>
    <name evidence="4" type="ORF">EKG35_06775</name>
</gene>
<dbReference type="InterPro" id="IPR013766">
    <property type="entry name" value="Thioredoxin_domain"/>
</dbReference>
<feature type="transmembrane region" description="Helical" evidence="2">
    <location>
        <begin position="6"/>
        <end position="23"/>
    </location>
</feature>
<dbReference type="PROSITE" id="PS00194">
    <property type="entry name" value="THIOREDOXIN_1"/>
    <property type="match status" value="1"/>
</dbReference>
<dbReference type="InterPro" id="IPR000866">
    <property type="entry name" value="AhpC/TSA"/>
</dbReference>
<reference evidence="4 5" key="1">
    <citation type="submission" date="2018-12" db="EMBL/GenBank/DDBJ databases">
        <authorList>
            <person name="Yu L."/>
        </authorList>
    </citation>
    <scope>NUCLEOTIDE SEQUENCE [LARGE SCALE GENOMIC DNA]</scope>
    <source>
        <strain evidence="4 5">S5H2222</strain>
    </source>
</reference>
<name>A0A3S0JSS6_9BACI</name>
<evidence type="ECO:0000259" key="3">
    <source>
        <dbReference type="PROSITE" id="PS51352"/>
    </source>
</evidence>
<organism evidence="4 5">
    <name type="scientific">Lysinibacillus telephonicus</name>
    <dbReference type="NCBI Taxonomy" id="1714840"/>
    <lineage>
        <taxon>Bacteria</taxon>
        <taxon>Bacillati</taxon>
        <taxon>Bacillota</taxon>
        <taxon>Bacilli</taxon>
        <taxon>Bacillales</taxon>
        <taxon>Bacillaceae</taxon>
        <taxon>Lysinibacillus</taxon>
    </lineage>
</organism>
<dbReference type="AlphaFoldDB" id="A0A3S0JSS6"/>
<dbReference type="EMBL" id="RXNR01000014">
    <property type="protein sequence ID" value="RTQ94005.1"/>
    <property type="molecule type" value="Genomic_DNA"/>
</dbReference>
<dbReference type="InterPro" id="IPR050553">
    <property type="entry name" value="Thioredoxin_ResA/DsbE_sf"/>
</dbReference>
<dbReference type="PROSITE" id="PS51352">
    <property type="entry name" value="THIOREDOXIN_2"/>
    <property type="match status" value="1"/>
</dbReference>
<protein>
    <submittedName>
        <fullName evidence="4">TlpA family protein disulfide reductase</fullName>
    </submittedName>
</protein>
<comment type="caution">
    <text evidence="4">The sequence shown here is derived from an EMBL/GenBank/DDBJ whole genome shotgun (WGS) entry which is preliminary data.</text>
</comment>
<dbReference type="SUPFAM" id="SSF52833">
    <property type="entry name" value="Thioredoxin-like"/>
    <property type="match status" value="1"/>
</dbReference>
<dbReference type="InterPro" id="IPR017937">
    <property type="entry name" value="Thioredoxin_CS"/>
</dbReference>
<evidence type="ECO:0000313" key="4">
    <source>
        <dbReference type="EMBL" id="RTQ94005.1"/>
    </source>
</evidence>
<keyword evidence="2" id="KW-0472">Membrane</keyword>
<keyword evidence="1" id="KW-1015">Disulfide bond</keyword>
<dbReference type="CDD" id="cd02966">
    <property type="entry name" value="TlpA_like_family"/>
    <property type="match status" value="1"/>
</dbReference>
<dbReference type="PANTHER" id="PTHR42852">
    <property type="entry name" value="THIOL:DISULFIDE INTERCHANGE PROTEIN DSBE"/>
    <property type="match status" value="1"/>
</dbReference>
<dbReference type="GO" id="GO:0016491">
    <property type="term" value="F:oxidoreductase activity"/>
    <property type="evidence" value="ECO:0007669"/>
    <property type="project" value="InterPro"/>
</dbReference>
<keyword evidence="2" id="KW-0812">Transmembrane</keyword>
<keyword evidence="5" id="KW-1185">Reference proteome</keyword>
<evidence type="ECO:0000256" key="2">
    <source>
        <dbReference type="SAM" id="Phobius"/>
    </source>
</evidence>
<dbReference type="Pfam" id="PF00578">
    <property type="entry name" value="AhpC-TSA"/>
    <property type="match status" value="1"/>
</dbReference>
<dbReference type="PANTHER" id="PTHR42852:SF13">
    <property type="entry name" value="PROTEIN DIPZ"/>
    <property type="match status" value="1"/>
</dbReference>